<keyword evidence="3" id="KW-1185">Reference proteome</keyword>
<dbReference type="RefSeq" id="WP_117393746.1">
    <property type="nucleotide sequence ID" value="NZ_QWDC01000004.1"/>
</dbReference>
<dbReference type="InterPro" id="IPR034660">
    <property type="entry name" value="DinB/YfiT-like"/>
</dbReference>
<name>A0A372NN10_9SPHI</name>
<dbReference type="AlphaFoldDB" id="A0A372NN10"/>
<dbReference type="SUPFAM" id="SSF109854">
    <property type="entry name" value="DinB/YfiT-like putative metalloenzymes"/>
    <property type="match status" value="1"/>
</dbReference>
<dbReference type="OrthoDB" id="4295522at2"/>
<gene>
    <name evidence="2" type="ORF">D0C36_21290</name>
</gene>
<dbReference type="Gene3D" id="1.20.120.450">
    <property type="entry name" value="dinb family like domain"/>
    <property type="match status" value="1"/>
</dbReference>
<comment type="caution">
    <text evidence="2">The sequence shown here is derived from an EMBL/GenBank/DDBJ whole genome shotgun (WGS) entry which is preliminary data.</text>
</comment>
<sequence>MLETQLEIMRKPRITILKTLEEFTLDQLNTIPAGFNNNIIWNLGHMVAAQQGVCYKRAGLDTRVDEAFFNRYKSESKPEGPADEQEYELIKTLFMTSLDQLGEDYKAGIFGNYTTWTTRYGFSMSTIDDALAFLPFHEGLHIGYIMAMRKLV</sequence>
<accession>A0A372NN10</accession>
<dbReference type="Pfam" id="PF12867">
    <property type="entry name" value="DinB_2"/>
    <property type="match status" value="1"/>
</dbReference>
<protein>
    <submittedName>
        <fullName evidence="2">DinB family protein</fullName>
    </submittedName>
</protein>
<dbReference type="EMBL" id="QWDC01000004">
    <property type="protein sequence ID" value="RFZ90332.1"/>
    <property type="molecule type" value="Genomic_DNA"/>
</dbReference>
<reference evidence="2 3" key="1">
    <citation type="submission" date="2018-08" db="EMBL/GenBank/DDBJ databases">
        <title>Mucilaginibacter sp. MYSH2.</title>
        <authorList>
            <person name="Seo T."/>
        </authorList>
    </citation>
    <scope>NUCLEOTIDE SEQUENCE [LARGE SCALE GENOMIC DNA]</scope>
    <source>
        <strain evidence="2 3">MYSH2</strain>
    </source>
</reference>
<organism evidence="2 3">
    <name type="scientific">Mucilaginibacter conchicola</name>
    <dbReference type="NCBI Taxonomy" id="2303333"/>
    <lineage>
        <taxon>Bacteria</taxon>
        <taxon>Pseudomonadati</taxon>
        <taxon>Bacteroidota</taxon>
        <taxon>Sphingobacteriia</taxon>
        <taxon>Sphingobacteriales</taxon>
        <taxon>Sphingobacteriaceae</taxon>
        <taxon>Mucilaginibacter</taxon>
    </lineage>
</organism>
<proteinExistence type="predicted"/>
<evidence type="ECO:0000313" key="2">
    <source>
        <dbReference type="EMBL" id="RFZ90332.1"/>
    </source>
</evidence>
<feature type="domain" description="DinB-like" evidence="1">
    <location>
        <begin position="16"/>
        <end position="145"/>
    </location>
</feature>
<dbReference type="Proteomes" id="UP000264217">
    <property type="component" value="Unassembled WGS sequence"/>
</dbReference>
<evidence type="ECO:0000259" key="1">
    <source>
        <dbReference type="Pfam" id="PF12867"/>
    </source>
</evidence>
<dbReference type="InterPro" id="IPR024775">
    <property type="entry name" value="DinB-like"/>
</dbReference>
<evidence type="ECO:0000313" key="3">
    <source>
        <dbReference type="Proteomes" id="UP000264217"/>
    </source>
</evidence>